<comment type="caution">
    <text evidence="2">The sequence shown here is derived from an EMBL/GenBank/DDBJ whole genome shotgun (WGS) entry which is preliminary data.</text>
</comment>
<sequence length="58" mass="6020">MPTLSIQRCSPVVVPDHSHGVGSPPPASNHRPKALDVLGPSVAIMVMNYLRTSPGGCS</sequence>
<protein>
    <submittedName>
        <fullName evidence="2">Uncharacterized protein</fullName>
    </submittedName>
</protein>
<reference evidence="2" key="1">
    <citation type="submission" date="2010-08" db="EMBL/GenBank/DDBJ databases">
        <authorList>
            <person name="Weinstock G."/>
            <person name="Sodergren E."/>
            <person name="Clifton S."/>
            <person name="Fulton L."/>
            <person name="Fulton B."/>
            <person name="Courtney L."/>
            <person name="Fronick C."/>
            <person name="Harrison M."/>
            <person name="Strong C."/>
            <person name="Farmer C."/>
            <person name="Delahaunty K."/>
            <person name="Markovic C."/>
            <person name="Hall O."/>
            <person name="Minx P."/>
            <person name="Tomlinson C."/>
            <person name="Mitreva M."/>
            <person name="Hou S."/>
            <person name="Chen J."/>
            <person name="Wollam A."/>
            <person name="Pepin K.H."/>
            <person name="Johnson M."/>
            <person name="Bhonagiri V."/>
            <person name="Zhang X."/>
            <person name="Suruliraj S."/>
            <person name="Warren W."/>
            <person name="Chinwalla A."/>
            <person name="Mardis E.R."/>
            <person name="Wilson R.K."/>
        </authorList>
    </citation>
    <scope>NUCLEOTIDE SEQUENCE [LARGE SCALE GENOMIC DNA]</scope>
    <source>
        <strain evidence="2">HL044PA1</strain>
    </source>
</reference>
<dbReference type="Proteomes" id="UP000003179">
    <property type="component" value="Unassembled WGS sequence"/>
</dbReference>
<evidence type="ECO:0000313" key="3">
    <source>
        <dbReference type="Proteomes" id="UP000003179"/>
    </source>
</evidence>
<accession>A0ABP2K5B5</accession>
<gene>
    <name evidence="2" type="ORF">HMPREF9607_01700</name>
</gene>
<keyword evidence="3" id="KW-1185">Reference proteome</keyword>
<evidence type="ECO:0000313" key="2">
    <source>
        <dbReference type="EMBL" id="EFS92072.1"/>
    </source>
</evidence>
<dbReference type="EMBL" id="ADZU01000028">
    <property type="protein sequence ID" value="EFS92072.1"/>
    <property type="molecule type" value="Genomic_DNA"/>
</dbReference>
<proteinExistence type="predicted"/>
<name>A0ABP2K5B5_9ACTN</name>
<organism evidence="2 3">
    <name type="scientific">Cutibacterium modestum HL044PA1</name>
    <dbReference type="NCBI Taxonomy" id="765109"/>
    <lineage>
        <taxon>Bacteria</taxon>
        <taxon>Bacillati</taxon>
        <taxon>Actinomycetota</taxon>
        <taxon>Actinomycetes</taxon>
        <taxon>Propionibacteriales</taxon>
        <taxon>Propionibacteriaceae</taxon>
        <taxon>Cutibacterium</taxon>
        <taxon>Cutibacterium modestum</taxon>
    </lineage>
</organism>
<evidence type="ECO:0000256" key="1">
    <source>
        <dbReference type="SAM" id="MobiDB-lite"/>
    </source>
</evidence>
<feature type="region of interest" description="Disordered" evidence="1">
    <location>
        <begin position="1"/>
        <end position="34"/>
    </location>
</feature>